<accession>A0A0H2S9Y4</accession>
<keyword evidence="2" id="KW-1185">Reference proteome</keyword>
<dbReference type="AlphaFoldDB" id="A0A0H2S9Y4"/>
<protein>
    <submittedName>
        <fullName evidence="1">Uncharacterized protein</fullName>
    </submittedName>
</protein>
<name>A0A0H2S9Y4_9AGAM</name>
<dbReference type="SUPFAM" id="SSF81383">
    <property type="entry name" value="F-box domain"/>
    <property type="match status" value="1"/>
</dbReference>
<dbReference type="EMBL" id="KQ085955">
    <property type="protein sequence ID" value="KLO13681.1"/>
    <property type="molecule type" value="Genomic_DNA"/>
</dbReference>
<sequence length="541" mass="60626">MGSDWRVESENIARHTFNSITLSHSSSLPQRSKALLSAIPPIIKALDILRSPLALDLDAAKKTHMSISRMCGLATLPEDIIQKILFHAVINSSGAVEIQSSVQLSHVSRRFRKLALSTGDLWTDIRLSASSKSLVEACISRSGDCLVDVSCSIDISLRTSIQRALELIPLVIPIGNRWRTINLEFDSGPSHLGRDETPDITDVFSVLEDLILPNLRGVEISNRLLLSLPVTFDGLHSPQIMSLFTKPFFGAHWVTPRLEALNLQNYIPHGASHPFLNLASMTLHLTPFAWPCEHVVEWLAACSSLTNLKLVLDRPHFKFGDAGSEATPTALPSIRKLELRFLYENNVDSLNILKAVVFPGCLDLGIFIATGEDNSVVRHELQYEDDNWDTLELYNYAVTIFGDSQLFPSVESLQLDFNIGQLGDFTGLSFDLLLENITSLKNLTLSSNLTLHLYIDTHINDAWVRYPALRTVTLNCDYKPLKEWLMSLAEKLEIQGDWEGFEHLTVRVKDRVTKKWNDVTIPKTTMRSWSNVSFSTQLLSI</sequence>
<dbReference type="InParanoid" id="A0A0H2S9Y4"/>
<reference evidence="1 2" key="1">
    <citation type="submission" date="2015-04" db="EMBL/GenBank/DDBJ databases">
        <title>Complete genome sequence of Schizopora paradoxa KUC8140, a cosmopolitan wood degrader in East Asia.</title>
        <authorList>
            <consortium name="DOE Joint Genome Institute"/>
            <person name="Min B."/>
            <person name="Park H."/>
            <person name="Jang Y."/>
            <person name="Kim J.-J."/>
            <person name="Kim K.H."/>
            <person name="Pangilinan J."/>
            <person name="Lipzen A."/>
            <person name="Riley R."/>
            <person name="Grigoriev I.V."/>
            <person name="Spatafora J.W."/>
            <person name="Choi I.-G."/>
        </authorList>
    </citation>
    <scope>NUCLEOTIDE SEQUENCE [LARGE SCALE GENOMIC DNA]</scope>
    <source>
        <strain evidence="1 2">KUC8140</strain>
    </source>
</reference>
<dbReference type="InterPro" id="IPR032675">
    <property type="entry name" value="LRR_dom_sf"/>
</dbReference>
<evidence type="ECO:0000313" key="1">
    <source>
        <dbReference type="EMBL" id="KLO13681.1"/>
    </source>
</evidence>
<dbReference type="InterPro" id="IPR036047">
    <property type="entry name" value="F-box-like_dom_sf"/>
</dbReference>
<dbReference type="Proteomes" id="UP000053477">
    <property type="component" value="Unassembled WGS sequence"/>
</dbReference>
<dbReference type="OrthoDB" id="2269034at2759"/>
<evidence type="ECO:0000313" key="2">
    <source>
        <dbReference type="Proteomes" id="UP000053477"/>
    </source>
</evidence>
<dbReference type="SUPFAM" id="SSF52047">
    <property type="entry name" value="RNI-like"/>
    <property type="match status" value="1"/>
</dbReference>
<proteinExistence type="predicted"/>
<organism evidence="1 2">
    <name type="scientific">Schizopora paradoxa</name>
    <dbReference type="NCBI Taxonomy" id="27342"/>
    <lineage>
        <taxon>Eukaryota</taxon>
        <taxon>Fungi</taxon>
        <taxon>Dikarya</taxon>
        <taxon>Basidiomycota</taxon>
        <taxon>Agaricomycotina</taxon>
        <taxon>Agaricomycetes</taxon>
        <taxon>Hymenochaetales</taxon>
        <taxon>Schizoporaceae</taxon>
        <taxon>Schizopora</taxon>
    </lineage>
</organism>
<dbReference type="Gene3D" id="3.80.10.10">
    <property type="entry name" value="Ribonuclease Inhibitor"/>
    <property type="match status" value="1"/>
</dbReference>
<gene>
    <name evidence="1" type="ORF">SCHPADRAFT_348362</name>
</gene>